<proteinExistence type="inferred from homology"/>
<dbReference type="KEGG" id="cpyr:CYJ47_07595"/>
<sequence length="339" mass="36083">MRSRFLAASSALTALSLCFTLSACGTNSSDQAQSETSSAAETLSVDNCGFTVTAHVPVQRATTMEQGATDTLLLLGAKDQIAGYGHQKDAPPAGYSIDGLKEISPSVPNSEQLRDADTDFILTPFKESWTPDSAGARDEWQKLEVGTYQSNTECADYGDNAGKTRFELIQKDLTELGKFFGREKEAQALIEEQNAALAGAAKAPEGTTFMLLYSSIGGAPYVAGGSSIVTEMGERSGMTNVFADVKEEWPQVSWETVAEKDPDVIILADLPKRGQPGDKWEEKVTDLESTPGTKEMKAVKNGAYIVVPGVATSAGARSHEVIEAITEALNGDLALKLAK</sequence>
<keyword evidence="2" id="KW-0732">Signal</keyword>
<dbReference type="PANTHER" id="PTHR30535:SF7">
    <property type="entry name" value="IRON(III) DICITRATE-BINDING PROTEIN"/>
    <property type="match status" value="1"/>
</dbReference>
<dbReference type="RefSeq" id="WP_257877771.1">
    <property type="nucleotide sequence ID" value="NZ_CP136958.1"/>
</dbReference>
<comment type="similarity">
    <text evidence="1">Belongs to the bacterial solute-binding protein 8 family.</text>
</comment>
<dbReference type="InterPro" id="IPR002491">
    <property type="entry name" value="ABC_transptr_periplasmic_BD"/>
</dbReference>
<evidence type="ECO:0000313" key="5">
    <source>
        <dbReference type="Proteomes" id="UP000234560"/>
    </source>
</evidence>
<accession>A0AAF0YTQ5</accession>
<protein>
    <submittedName>
        <fullName evidence="4">ABC transporter substrate-binding protein</fullName>
    </submittedName>
</protein>
<feature type="chain" id="PRO_5042254611" evidence="2">
    <location>
        <begin position="24"/>
        <end position="339"/>
    </location>
</feature>
<evidence type="ECO:0000313" key="4">
    <source>
        <dbReference type="EMBL" id="WOT01156.1"/>
    </source>
</evidence>
<reference evidence="4" key="1">
    <citation type="submission" date="2017-12" db="EMBL/GenBank/DDBJ databases">
        <authorList>
            <person name="Thomas-White K."/>
            <person name="Wolfe A.J."/>
        </authorList>
    </citation>
    <scope>NUCLEOTIDE SEQUENCE</scope>
    <source>
        <strain evidence="4">UMB0763</strain>
    </source>
</reference>
<gene>
    <name evidence="4" type="ORF">CYJ47_07595</name>
</gene>
<organism evidence="4 5">
    <name type="scientific">Corynebacterium pyruviciproducens</name>
    <dbReference type="NCBI Taxonomy" id="598660"/>
    <lineage>
        <taxon>Bacteria</taxon>
        <taxon>Bacillati</taxon>
        <taxon>Actinomycetota</taxon>
        <taxon>Actinomycetes</taxon>
        <taxon>Mycobacteriales</taxon>
        <taxon>Corynebacteriaceae</taxon>
        <taxon>Corynebacterium</taxon>
    </lineage>
</organism>
<dbReference type="Proteomes" id="UP000234560">
    <property type="component" value="Chromosome"/>
</dbReference>
<evidence type="ECO:0000259" key="3">
    <source>
        <dbReference type="PROSITE" id="PS50983"/>
    </source>
</evidence>
<dbReference type="PROSITE" id="PS51257">
    <property type="entry name" value="PROKAR_LIPOPROTEIN"/>
    <property type="match status" value="1"/>
</dbReference>
<evidence type="ECO:0000256" key="2">
    <source>
        <dbReference type="SAM" id="SignalP"/>
    </source>
</evidence>
<dbReference type="AlphaFoldDB" id="A0AAF0YTQ5"/>
<feature type="domain" description="Fe/B12 periplasmic-binding" evidence="3">
    <location>
        <begin position="60"/>
        <end position="333"/>
    </location>
</feature>
<dbReference type="Pfam" id="PF01497">
    <property type="entry name" value="Peripla_BP_2"/>
    <property type="match status" value="1"/>
</dbReference>
<dbReference type="PROSITE" id="PS50983">
    <property type="entry name" value="FE_B12_PBP"/>
    <property type="match status" value="1"/>
</dbReference>
<dbReference type="PANTHER" id="PTHR30535">
    <property type="entry name" value="VITAMIN B12-BINDING PROTEIN"/>
    <property type="match status" value="1"/>
</dbReference>
<feature type="signal peptide" evidence="2">
    <location>
        <begin position="1"/>
        <end position="23"/>
    </location>
</feature>
<dbReference type="EMBL" id="CP136958">
    <property type="protein sequence ID" value="WOT01156.1"/>
    <property type="molecule type" value="Genomic_DNA"/>
</dbReference>
<name>A0AAF0YTQ5_9CORY</name>
<evidence type="ECO:0000256" key="1">
    <source>
        <dbReference type="ARBA" id="ARBA00008814"/>
    </source>
</evidence>
<dbReference type="Gene3D" id="3.40.50.1980">
    <property type="entry name" value="Nitrogenase molybdenum iron protein domain"/>
    <property type="match status" value="2"/>
</dbReference>
<dbReference type="SUPFAM" id="SSF53807">
    <property type="entry name" value="Helical backbone' metal receptor"/>
    <property type="match status" value="1"/>
</dbReference>
<dbReference type="InterPro" id="IPR050902">
    <property type="entry name" value="ABC_Transporter_SBP"/>
</dbReference>
<reference evidence="4" key="2">
    <citation type="submission" date="2023-10" db="EMBL/GenBank/DDBJ databases">
        <authorList>
            <person name="Choi B."/>
        </authorList>
    </citation>
    <scope>NUCLEOTIDE SEQUENCE</scope>
    <source>
        <strain evidence="4">UMB0763</strain>
    </source>
</reference>